<protein>
    <recommendedName>
        <fullName evidence="1">Metallo-beta-lactamase domain-containing protein</fullName>
    </recommendedName>
</protein>
<comment type="caution">
    <text evidence="2">The sequence shown here is derived from an EMBL/GenBank/DDBJ whole genome shotgun (WGS) entry which is preliminary data.</text>
</comment>
<name>G5IFI4_9FIRM</name>
<dbReference type="PANTHER" id="PTHR42951:SF22">
    <property type="entry name" value="METALLO BETA-LACTAMASE SUPERFAMILY LIPOPROTEIN"/>
    <property type="match status" value="1"/>
</dbReference>
<dbReference type="Gene3D" id="3.60.15.10">
    <property type="entry name" value="Ribonuclease Z/Hydroxyacylglutathione hydrolase-like"/>
    <property type="match status" value="1"/>
</dbReference>
<proteinExistence type="predicted"/>
<sequence length="319" mass="36383">MNIVKPEHVRETRSQAWKKSILPLGKEYPVFPFGSVFHLIDNGYSIFTRSFDGHGDPWIHVIIGPEKALLIDTGFGIGNLKGLVDELTGHMPLIVVNTHPHIDHCYGNCQFDRVYCHEYAVPILRGQDSHMWEHLVDEKGKGLWRDFDIADIVPFRPYEIIGCKNHTVFDLGDGYEVEMIFMPGHDPAHCCFLDKQDRILYGGDTLLFVAGLGDNGIDYSKIPHGEFCTVEALRNELLHLVPRMDEFDSIFMSHMVLGEDKKLVRELFEACDAVVKDPDCNEFIHHDRHSDAINKVKVFGDAAVEYCDSRVYMDTILHT</sequence>
<keyword evidence="3" id="KW-1185">Reference proteome</keyword>
<dbReference type="RefSeq" id="WP_006780242.1">
    <property type="nucleotide sequence ID" value="NZ_CP040506.1"/>
</dbReference>
<dbReference type="InterPro" id="IPR036866">
    <property type="entry name" value="RibonucZ/Hydroxyglut_hydro"/>
</dbReference>
<dbReference type="HOGENOM" id="CLU_030571_0_1_9"/>
<feature type="domain" description="Metallo-beta-lactamase" evidence="1">
    <location>
        <begin position="56"/>
        <end position="254"/>
    </location>
</feature>
<evidence type="ECO:0000313" key="2">
    <source>
        <dbReference type="EMBL" id="EHI59767.1"/>
    </source>
</evidence>
<dbReference type="PANTHER" id="PTHR42951">
    <property type="entry name" value="METALLO-BETA-LACTAMASE DOMAIN-CONTAINING"/>
    <property type="match status" value="1"/>
</dbReference>
<evidence type="ECO:0000259" key="1">
    <source>
        <dbReference type="SMART" id="SM00849"/>
    </source>
</evidence>
<dbReference type="EMBL" id="ADLN01000046">
    <property type="protein sequence ID" value="EHI59767.1"/>
    <property type="molecule type" value="Genomic_DNA"/>
</dbReference>
<evidence type="ECO:0000313" key="3">
    <source>
        <dbReference type="Proteomes" id="UP000005384"/>
    </source>
</evidence>
<dbReference type="InterPro" id="IPR001279">
    <property type="entry name" value="Metallo-B-lactamas"/>
</dbReference>
<dbReference type="InterPro" id="IPR050855">
    <property type="entry name" value="NDM-1-like"/>
</dbReference>
<gene>
    <name evidence="2" type="ORF">HMPREF9473_02262</name>
</gene>
<dbReference type="Pfam" id="PF00753">
    <property type="entry name" value="Lactamase_B"/>
    <property type="match status" value="1"/>
</dbReference>
<accession>G5IFI4</accession>
<organism evidence="2 3">
    <name type="scientific">Hungatella hathewayi WAL-18680</name>
    <dbReference type="NCBI Taxonomy" id="742737"/>
    <lineage>
        <taxon>Bacteria</taxon>
        <taxon>Bacillati</taxon>
        <taxon>Bacillota</taxon>
        <taxon>Clostridia</taxon>
        <taxon>Lachnospirales</taxon>
        <taxon>Lachnospiraceae</taxon>
        <taxon>Hungatella</taxon>
    </lineage>
</organism>
<dbReference type="SMART" id="SM00849">
    <property type="entry name" value="Lactamase_B"/>
    <property type="match status" value="1"/>
</dbReference>
<dbReference type="AlphaFoldDB" id="G5IFI4"/>
<dbReference type="PATRIC" id="fig|742737.3.peg.2286"/>
<reference evidence="2 3" key="1">
    <citation type="submission" date="2011-08" db="EMBL/GenBank/DDBJ databases">
        <title>The Genome Sequence of Clostridium hathewayi WAL-18680.</title>
        <authorList>
            <consortium name="The Broad Institute Genome Sequencing Platform"/>
            <person name="Earl A."/>
            <person name="Ward D."/>
            <person name="Feldgarden M."/>
            <person name="Gevers D."/>
            <person name="Finegold S.M."/>
            <person name="Summanen P.H."/>
            <person name="Molitoris D.R."/>
            <person name="Song M."/>
            <person name="Daigneault M."/>
            <person name="Allen-Vercoe E."/>
            <person name="Young S.K."/>
            <person name="Zeng Q."/>
            <person name="Gargeya S."/>
            <person name="Fitzgerald M."/>
            <person name="Haas B."/>
            <person name="Abouelleil A."/>
            <person name="Alvarado L."/>
            <person name="Arachchi H.M."/>
            <person name="Berlin A."/>
            <person name="Brown A."/>
            <person name="Chapman S.B."/>
            <person name="Chen Z."/>
            <person name="Dunbar C."/>
            <person name="Freedman E."/>
            <person name="Gearin G."/>
            <person name="Gellesch M."/>
            <person name="Goldberg J."/>
            <person name="Griggs A."/>
            <person name="Gujja S."/>
            <person name="Heiman D."/>
            <person name="Howarth C."/>
            <person name="Larson L."/>
            <person name="Lui A."/>
            <person name="MacDonald P.J.P."/>
            <person name="Montmayeur A."/>
            <person name="Murphy C."/>
            <person name="Neiman D."/>
            <person name="Pearson M."/>
            <person name="Priest M."/>
            <person name="Roberts A."/>
            <person name="Saif S."/>
            <person name="Shea T."/>
            <person name="Shenoy N."/>
            <person name="Sisk P."/>
            <person name="Stolte C."/>
            <person name="Sykes S."/>
            <person name="Wortman J."/>
            <person name="Nusbaum C."/>
            <person name="Birren B."/>
        </authorList>
    </citation>
    <scope>NUCLEOTIDE SEQUENCE [LARGE SCALE GENOMIC DNA]</scope>
    <source>
        <strain evidence="2 3">WAL-18680</strain>
    </source>
</reference>
<dbReference type="Proteomes" id="UP000005384">
    <property type="component" value="Unassembled WGS sequence"/>
</dbReference>
<dbReference type="SUPFAM" id="SSF56281">
    <property type="entry name" value="Metallo-hydrolase/oxidoreductase"/>
    <property type="match status" value="1"/>
</dbReference>